<dbReference type="SUPFAM" id="SSF56935">
    <property type="entry name" value="Porins"/>
    <property type="match status" value="1"/>
</dbReference>
<keyword evidence="2" id="KW-1185">Reference proteome</keyword>
<sequence>MIQFLGKITFLLPFSLLCAQNRLSVSGYIFDENNLAIEKAEIKNLQDQTVASTNDKGFFNFQAYKNESFVIRKKGYSSKTFAATSEVVKIVLEKVQEIQEVTIEKSITYKKDTTVYNLNQFSDKTERKVGELIKKLPGVEVTKEGIKVNGQKIEKITVNNQDIFAGNQKASLENLPAEAFEKLEVIGNFSESKLLKGFGETNNRNIINLKLKKEYEGRVFGDVSAGKGNENYYSAHANLVKIVKKGALSGIFDSNNINDEAISSQELLMKTMDIGLLFEDAEKFFQGDFFRNFDIFSNPNVFTSNDPSFLIDHSRNIKKWGVKAFLIGKYNELGKESGMLRRYYQNGNLLFEENSENNIRQYNSHLISQIKLHKSDVNSEDRFTIFFKYNNSTTNNQNNFSFFNLNRFVNKQNETDYKNLSINYEKVYRHNPKQLSTLLLKVNMEDNDGNQNFISPDNVFPTGIAQNSNNGYLFFQNQDFKKLDFNFDYKFQYKISSLDILKFNTKSNSTTGNNRFALIQNKDHENINTSFGDLGYFFSDNSVAVEYQRLINKVTVKTKLTYENIYKENQQSQVHKNSKNYILPRVDIDWMIKPSYFIKGSYSLNTSIPTAENYFENFLLQDYNILFKGNPELENTLFQNAYVLLYRRIEFYKLNYSLSMNYSKQIKGFSLTNIQTLNLYQMYPIILDNLSEMYKVSASIEKQIKKVNFKLGADFSDHTLKSINNEIVQNNKNSHLNIFLKVNSLFKESPNFTLETLYDHRKSIQANGDANIFRTFNLNFDTKLKVFNYFFITPVVEYKHFFDYSDNKNYTIANLNLSFIKPDKSYSFDLMFKNIFNQKYFYNSSFTNQVFMITQYRVFPFTAMLKMNYSF</sequence>
<evidence type="ECO:0000313" key="2">
    <source>
        <dbReference type="Proteomes" id="UP000281741"/>
    </source>
</evidence>
<proteinExistence type="predicted"/>
<evidence type="ECO:0008006" key="3">
    <source>
        <dbReference type="Google" id="ProtNLM"/>
    </source>
</evidence>
<dbReference type="EMBL" id="CP033912">
    <property type="protein sequence ID" value="AZA95979.1"/>
    <property type="molecule type" value="Genomic_DNA"/>
</dbReference>
<dbReference type="Proteomes" id="UP000281741">
    <property type="component" value="Chromosome"/>
</dbReference>
<dbReference type="RefSeq" id="WP_123860883.1">
    <property type="nucleotide sequence ID" value="NZ_CP033912.1"/>
</dbReference>
<dbReference type="InterPro" id="IPR008969">
    <property type="entry name" value="CarboxyPept-like_regulatory"/>
</dbReference>
<name>A0ABN5S2R4_9FLAO</name>
<dbReference type="SUPFAM" id="SSF49464">
    <property type="entry name" value="Carboxypeptidase regulatory domain-like"/>
    <property type="match status" value="1"/>
</dbReference>
<gene>
    <name evidence="1" type="ORF">EG353_10550</name>
</gene>
<protein>
    <recommendedName>
        <fullName evidence="3">TonB-dependent receptor</fullName>
    </recommendedName>
</protein>
<evidence type="ECO:0000313" key="1">
    <source>
        <dbReference type="EMBL" id="AZA95979.1"/>
    </source>
</evidence>
<accession>A0ABN5S2R4</accession>
<reference evidence="1 2" key="1">
    <citation type="submission" date="2018-11" db="EMBL/GenBank/DDBJ databases">
        <title>Proposal to divide the Flavobacteriaceae and reorganize its genera based on Amino Acid Identity values calculated from whole genome sequences.</title>
        <authorList>
            <person name="Nicholson A.C."/>
            <person name="Gulvik C.A."/>
            <person name="Whitney A.M."/>
            <person name="Humrighouse B.W."/>
            <person name="Bell M."/>
            <person name="Holmes B."/>
            <person name="Steigerwalt A.G."/>
            <person name="Villarma A."/>
            <person name="Sheth M."/>
            <person name="Batra D."/>
            <person name="Pryor J."/>
            <person name="Bernardet J.-F."/>
            <person name="Hugo C."/>
            <person name="Kampfer P."/>
            <person name="Newman J."/>
            <person name="McQuiston J.R."/>
        </authorList>
    </citation>
    <scope>NUCLEOTIDE SEQUENCE [LARGE SCALE GENOMIC DNA]</scope>
    <source>
        <strain evidence="1 2">H5143</strain>
    </source>
</reference>
<organism evidence="1 2">
    <name type="scientific">Chryseobacterium shandongense</name>
    <dbReference type="NCBI Taxonomy" id="1493872"/>
    <lineage>
        <taxon>Bacteria</taxon>
        <taxon>Pseudomonadati</taxon>
        <taxon>Bacteroidota</taxon>
        <taxon>Flavobacteriia</taxon>
        <taxon>Flavobacteriales</taxon>
        <taxon>Weeksellaceae</taxon>
        <taxon>Chryseobacterium group</taxon>
        <taxon>Chryseobacterium</taxon>
    </lineage>
</organism>